<dbReference type="InterPro" id="IPR005152">
    <property type="entry name" value="Lipase_secreted"/>
</dbReference>
<dbReference type="InterPro" id="IPR029058">
    <property type="entry name" value="AB_hydrolase_fold"/>
</dbReference>
<feature type="chain" id="PRO_5045525750" evidence="1">
    <location>
        <begin position="25"/>
        <end position="416"/>
    </location>
</feature>
<reference evidence="2 3" key="1">
    <citation type="submission" date="2023-01" db="EMBL/GenBank/DDBJ databases">
        <title>Novel species of the genus Asticcacaulis isolated from rivers.</title>
        <authorList>
            <person name="Lu H."/>
        </authorList>
    </citation>
    <scope>NUCLEOTIDE SEQUENCE [LARGE SCALE GENOMIC DNA]</scope>
    <source>
        <strain evidence="2 3">LKC15W</strain>
    </source>
</reference>
<protein>
    <submittedName>
        <fullName evidence="2">Alpha/beta fold hydrolase</fullName>
    </submittedName>
</protein>
<dbReference type="RefSeq" id="WP_272745770.1">
    <property type="nucleotide sequence ID" value="NZ_JAQQKV010000003.1"/>
</dbReference>
<keyword evidence="1" id="KW-0732">Signal</keyword>
<dbReference type="GO" id="GO:0016787">
    <property type="term" value="F:hydrolase activity"/>
    <property type="evidence" value="ECO:0007669"/>
    <property type="project" value="UniProtKB-KW"/>
</dbReference>
<comment type="caution">
    <text evidence="2">The sequence shown here is derived from an EMBL/GenBank/DDBJ whole genome shotgun (WGS) entry which is preliminary data.</text>
</comment>
<dbReference type="PANTHER" id="PTHR34853">
    <property type="match status" value="1"/>
</dbReference>
<name>A0ABT5HMH5_9CAUL</name>
<dbReference type="PANTHER" id="PTHR34853:SF1">
    <property type="entry name" value="LIPASE 5"/>
    <property type="match status" value="1"/>
</dbReference>
<feature type="signal peptide" evidence="1">
    <location>
        <begin position="1"/>
        <end position="24"/>
    </location>
</feature>
<dbReference type="Pfam" id="PF03583">
    <property type="entry name" value="LIP"/>
    <property type="match status" value="1"/>
</dbReference>
<dbReference type="PIRSF" id="PIRSF029171">
    <property type="entry name" value="Esterase_LipA"/>
    <property type="match status" value="1"/>
</dbReference>
<sequence>MKRIAGKFSKLAVIASLFAQGAVAHDAVLHAHTDIAQGDGRVPAFYSWSRPVPGHEGRMVAMEALESSLSLSQAGSAYRILYTSKDGVDGEDIVAVSGAVFLPKGKAPDGGWPVIAWAHGTVGMADVCAPSLAGRSARDNAYLNTWLKEGYAIVATDYQGLGTPGPHPYVNARPQAYSVLDSIRAAQRGFPVLSPKTVIVGQSQGGQAAVAAAAYAPTYAPELDIRGTVATGTPYKFGQSLQVGPVGGKVDPKAAKAADPTIYYMFYGLLMAQQTQPDLKGADIISPEALPLFEQAKSVCNTRLEADIRGAMLTRDTTFRAQAYNAAMSPVLTKLEYPLLKFKSPLFLGIGGKDAEVPSSAQLALAKDACSEGSIVVTKLYPELSHSGAVNGSLPDSLPFVKAAFEGNPIMAQCPK</sequence>
<keyword evidence="3" id="KW-1185">Reference proteome</keyword>
<dbReference type="Proteomes" id="UP001218579">
    <property type="component" value="Unassembled WGS sequence"/>
</dbReference>
<keyword evidence="2" id="KW-0378">Hydrolase</keyword>
<evidence type="ECO:0000313" key="2">
    <source>
        <dbReference type="EMBL" id="MDC7677452.1"/>
    </source>
</evidence>
<organism evidence="2 3">
    <name type="scientific">Asticcacaulis machinosus</name>
    <dbReference type="NCBI Taxonomy" id="2984211"/>
    <lineage>
        <taxon>Bacteria</taxon>
        <taxon>Pseudomonadati</taxon>
        <taxon>Pseudomonadota</taxon>
        <taxon>Alphaproteobacteria</taxon>
        <taxon>Caulobacterales</taxon>
        <taxon>Caulobacteraceae</taxon>
        <taxon>Asticcacaulis</taxon>
    </lineage>
</organism>
<dbReference type="EMBL" id="JAQQKV010000003">
    <property type="protein sequence ID" value="MDC7677452.1"/>
    <property type="molecule type" value="Genomic_DNA"/>
</dbReference>
<accession>A0ABT5HMH5</accession>
<dbReference type="Gene3D" id="3.40.50.1820">
    <property type="entry name" value="alpha/beta hydrolase"/>
    <property type="match status" value="2"/>
</dbReference>
<evidence type="ECO:0000256" key="1">
    <source>
        <dbReference type="SAM" id="SignalP"/>
    </source>
</evidence>
<gene>
    <name evidence="2" type="ORF">PQU98_15005</name>
</gene>
<dbReference type="SUPFAM" id="SSF53474">
    <property type="entry name" value="alpha/beta-Hydrolases"/>
    <property type="match status" value="1"/>
</dbReference>
<proteinExistence type="predicted"/>
<evidence type="ECO:0000313" key="3">
    <source>
        <dbReference type="Proteomes" id="UP001218579"/>
    </source>
</evidence>